<dbReference type="PANTHER" id="PTHR34301">
    <property type="entry name" value="DNA-BINDING PROTEIN-RELATED"/>
    <property type="match status" value="1"/>
</dbReference>
<dbReference type="InterPro" id="IPR041664">
    <property type="entry name" value="AAA_16"/>
</dbReference>
<dbReference type="EMBL" id="JAUSXK010000001">
    <property type="protein sequence ID" value="MDQ0642082.1"/>
    <property type="molecule type" value="Genomic_DNA"/>
</dbReference>
<dbReference type="PANTHER" id="PTHR34301:SF8">
    <property type="entry name" value="ATPASE DOMAIN-CONTAINING PROTEIN"/>
    <property type="match status" value="1"/>
</dbReference>
<dbReference type="RefSeq" id="WP_307357522.1">
    <property type="nucleotide sequence ID" value="NZ_JAUSXK010000001.1"/>
</dbReference>
<evidence type="ECO:0000313" key="3">
    <source>
        <dbReference type="Proteomes" id="UP001239085"/>
    </source>
</evidence>
<dbReference type="SUPFAM" id="SSF52540">
    <property type="entry name" value="P-loop containing nucleoside triphosphate hydrolases"/>
    <property type="match status" value="1"/>
</dbReference>
<name>A0ABU0P590_9MICO</name>
<organism evidence="2 3">
    <name type="scientific">Microbacterium murale</name>
    <dbReference type="NCBI Taxonomy" id="1081040"/>
    <lineage>
        <taxon>Bacteria</taxon>
        <taxon>Bacillati</taxon>
        <taxon>Actinomycetota</taxon>
        <taxon>Actinomycetes</taxon>
        <taxon>Micrococcales</taxon>
        <taxon>Microbacteriaceae</taxon>
        <taxon>Microbacterium</taxon>
    </lineage>
</organism>
<evidence type="ECO:0000259" key="1">
    <source>
        <dbReference type="Pfam" id="PF13191"/>
    </source>
</evidence>
<sequence length="388" mass="42163">MQPSPYTPGEIARAVPGRGELIEEFNERLSLLVDLQRLIGRIHVAFGERGIGKTSLLRAYQRLAEERDVLCIWVTAGEQSGLIAQIIDGIREATSSWPQATEASIRQHLDALTVTVGVPGIASVSAKTTRRTAPDAVGARALEKLIRATTEDRKRVKALVLFIDEVQSADADGIRTLAYAWQHLQAEAPNIPAAVYAAGLPNAPEQIADAVTFSERFAYRPLEMLSVGAQVAALRDPASELHVTWEPDALELAAELAVGYPYAVQLYGDASWVAAGRPDAGGTITPRHVKTARASVDRDLRNLFAARWANTTANQRRFLVAVAWLQANDDAVDRGDLADVLDVSSRSLSSVRARLIAKGLIRSEGHGRVTIPVPGFADYIRELEDDPR</sequence>
<accession>A0ABU0P590</accession>
<dbReference type="SUPFAM" id="SSF46785">
    <property type="entry name" value="Winged helix' DNA-binding domain"/>
    <property type="match status" value="1"/>
</dbReference>
<feature type="domain" description="Orc1-like AAA ATPase" evidence="1">
    <location>
        <begin position="15"/>
        <end position="186"/>
    </location>
</feature>
<keyword evidence="3" id="KW-1185">Reference proteome</keyword>
<dbReference type="Proteomes" id="UP001239085">
    <property type="component" value="Unassembled WGS sequence"/>
</dbReference>
<proteinExistence type="predicted"/>
<gene>
    <name evidence="2" type="ORF">QFZ46_000242</name>
</gene>
<dbReference type="Gene3D" id="3.40.50.300">
    <property type="entry name" value="P-loop containing nucleotide triphosphate hydrolases"/>
    <property type="match status" value="1"/>
</dbReference>
<comment type="caution">
    <text evidence="2">The sequence shown here is derived from an EMBL/GenBank/DDBJ whole genome shotgun (WGS) entry which is preliminary data.</text>
</comment>
<reference evidence="2 3" key="1">
    <citation type="submission" date="2023-07" db="EMBL/GenBank/DDBJ databases">
        <title>Comparative genomics of wheat-associated soil bacteria to identify genetic determinants of phenazine resistance.</title>
        <authorList>
            <person name="Mouncey N."/>
        </authorList>
    </citation>
    <scope>NUCLEOTIDE SEQUENCE [LARGE SCALE GENOMIC DNA]</scope>
    <source>
        <strain evidence="2 3">W2I7</strain>
    </source>
</reference>
<dbReference type="InterPro" id="IPR036390">
    <property type="entry name" value="WH_DNA-bd_sf"/>
</dbReference>
<protein>
    <recommendedName>
        <fullName evidence="1">Orc1-like AAA ATPase domain-containing protein</fullName>
    </recommendedName>
</protein>
<dbReference type="InterPro" id="IPR027417">
    <property type="entry name" value="P-loop_NTPase"/>
</dbReference>
<dbReference type="Pfam" id="PF13191">
    <property type="entry name" value="AAA_16"/>
    <property type="match status" value="1"/>
</dbReference>
<evidence type="ECO:0000313" key="2">
    <source>
        <dbReference type="EMBL" id="MDQ0642082.1"/>
    </source>
</evidence>